<protein>
    <submittedName>
        <fullName evidence="1">Uncharacterized protein</fullName>
    </submittedName>
</protein>
<organism evidence="1 2">
    <name type="scientific">Neisseria cinerea ATCC 14685</name>
    <dbReference type="NCBI Taxonomy" id="546262"/>
    <lineage>
        <taxon>Bacteria</taxon>
        <taxon>Pseudomonadati</taxon>
        <taxon>Pseudomonadota</taxon>
        <taxon>Betaproteobacteria</taxon>
        <taxon>Neisseriales</taxon>
        <taxon>Neisseriaceae</taxon>
        <taxon>Neisseria</taxon>
    </lineage>
</organism>
<name>D0W382_NEICI</name>
<proteinExistence type="predicted"/>
<dbReference type="AlphaFoldDB" id="D0W382"/>
<comment type="caution">
    <text evidence="1">The sequence shown here is derived from an EMBL/GenBank/DDBJ whole genome shotgun (WGS) entry which is preliminary data.</text>
</comment>
<dbReference type="EMBL" id="ACDY02000005">
    <property type="protein sequence ID" value="EEZ71879.1"/>
    <property type="molecule type" value="Genomic_DNA"/>
</dbReference>
<accession>D0W382</accession>
<dbReference type="Proteomes" id="UP000003294">
    <property type="component" value="Unassembled WGS sequence"/>
</dbReference>
<reference evidence="1 2" key="1">
    <citation type="submission" date="2009-10" db="EMBL/GenBank/DDBJ databases">
        <authorList>
            <person name="Weinstock G."/>
            <person name="Sodergren E."/>
            <person name="Clifton S."/>
            <person name="Fulton L."/>
            <person name="Fulton B."/>
            <person name="Courtney L."/>
            <person name="Fronick C."/>
            <person name="Harrison M."/>
            <person name="Strong C."/>
            <person name="Farmer C."/>
            <person name="Delahaunty K."/>
            <person name="Markovic C."/>
            <person name="Hall O."/>
            <person name="Minx P."/>
            <person name="Tomlinson C."/>
            <person name="Mitreva M."/>
            <person name="Nelson J."/>
            <person name="Hou S."/>
            <person name="Wollam A."/>
            <person name="Pepin K.H."/>
            <person name="Johnson M."/>
            <person name="Bhonagiri V."/>
            <person name="Nash W.E."/>
            <person name="Warren W."/>
            <person name="Chinwalla A."/>
            <person name="Mardis E.R."/>
            <person name="Wilson R.K."/>
        </authorList>
    </citation>
    <scope>NUCLEOTIDE SEQUENCE [LARGE SCALE GENOMIC DNA]</scope>
    <source>
        <strain evidence="1 2">ATCC 14685</strain>
    </source>
</reference>
<sequence length="42" mass="5241">MIFINFKVYRYFLIKKPMPFETENPFQTASLYDQFNLQHSRH</sequence>
<evidence type="ECO:0000313" key="2">
    <source>
        <dbReference type="Proteomes" id="UP000003294"/>
    </source>
</evidence>
<evidence type="ECO:0000313" key="1">
    <source>
        <dbReference type="EMBL" id="EEZ71879.1"/>
    </source>
</evidence>
<gene>
    <name evidence="1" type="ORF">NEICINOT_04118</name>
</gene>